<reference evidence="2" key="1">
    <citation type="journal article" date="2019" name="Int. J. Syst. Evol. Microbiol.">
        <title>The Global Catalogue of Microorganisms (GCM) 10K type strain sequencing project: providing services to taxonomists for standard genome sequencing and annotation.</title>
        <authorList>
            <consortium name="The Broad Institute Genomics Platform"/>
            <consortium name="The Broad Institute Genome Sequencing Center for Infectious Disease"/>
            <person name="Wu L."/>
            <person name="Ma J."/>
        </authorList>
    </citation>
    <scope>NUCLEOTIDE SEQUENCE [LARGE SCALE GENOMIC DNA]</scope>
    <source>
        <strain evidence="2">JCM 5052</strain>
    </source>
</reference>
<name>A0ABP3NP39_9ACTN</name>
<comment type="caution">
    <text evidence="1">The sequence shown here is derived from an EMBL/GenBank/DDBJ whole genome shotgun (WGS) entry which is preliminary data.</text>
</comment>
<sequence>MVSFAGVCRVRLRGEVWQRDRDLPLDVARDLVVGGRSSSLGECGPRKVVRPSPSMTIALGGEGAAAAVHDLQGDVSALGVHRLGHPWQPAACSSVPMPGTPTHPCAPWSG</sequence>
<organism evidence="1 2">
    <name type="scientific">Streptomyces mordarskii</name>
    <dbReference type="NCBI Taxonomy" id="1226758"/>
    <lineage>
        <taxon>Bacteria</taxon>
        <taxon>Bacillati</taxon>
        <taxon>Actinomycetota</taxon>
        <taxon>Actinomycetes</taxon>
        <taxon>Kitasatosporales</taxon>
        <taxon>Streptomycetaceae</taxon>
        <taxon>Streptomyces</taxon>
    </lineage>
</organism>
<accession>A0ABP3NP39</accession>
<proteinExistence type="predicted"/>
<protein>
    <submittedName>
        <fullName evidence="1">Uncharacterized protein</fullName>
    </submittedName>
</protein>
<evidence type="ECO:0000313" key="1">
    <source>
        <dbReference type="EMBL" id="GAA0547550.1"/>
    </source>
</evidence>
<dbReference type="Proteomes" id="UP001501576">
    <property type="component" value="Unassembled WGS sequence"/>
</dbReference>
<keyword evidence="2" id="KW-1185">Reference proteome</keyword>
<evidence type="ECO:0000313" key="2">
    <source>
        <dbReference type="Proteomes" id="UP001501576"/>
    </source>
</evidence>
<dbReference type="EMBL" id="BAAABZ010000053">
    <property type="protein sequence ID" value="GAA0547550.1"/>
    <property type="molecule type" value="Genomic_DNA"/>
</dbReference>
<gene>
    <name evidence="1" type="ORF">GCM10010390_57230</name>
</gene>